<feature type="transmembrane region" description="Helical" evidence="1">
    <location>
        <begin position="189"/>
        <end position="211"/>
    </location>
</feature>
<organism evidence="4 5">
    <name type="scientific">Mesorhabditis belari</name>
    <dbReference type="NCBI Taxonomy" id="2138241"/>
    <lineage>
        <taxon>Eukaryota</taxon>
        <taxon>Metazoa</taxon>
        <taxon>Ecdysozoa</taxon>
        <taxon>Nematoda</taxon>
        <taxon>Chromadorea</taxon>
        <taxon>Rhabditida</taxon>
        <taxon>Rhabditina</taxon>
        <taxon>Rhabditomorpha</taxon>
        <taxon>Rhabditoidea</taxon>
        <taxon>Rhabditidae</taxon>
        <taxon>Mesorhabditinae</taxon>
        <taxon>Mesorhabditis</taxon>
    </lineage>
</organism>
<dbReference type="PANTHER" id="PTHR36516:SF6">
    <property type="entry name" value="DOMON DOMAIN-CONTAINING PROTEIN"/>
    <property type="match status" value="1"/>
</dbReference>
<dbReference type="PROSITE" id="PS50836">
    <property type="entry name" value="DOMON"/>
    <property type="match status" value="1"/>
</dbReference>
<keyword evidence="4" id="KW-1185">Reference proteome</keyword>
<evidence type="ECO:0000256" key="1">
    <source>
        <dbReference type="SAM" id="Phobius"/>
    </source>
</evidence>
<evidence type="ECO:0000313" key="5">
    <source>
        <dbReference type="WBParaSite" id="MBELARI_LOCUS9073"/>
    </source>
</evidence>
<proteinExistence type="predicted"/>
<evidence type="ECO:0000259" key="3">
    <source>
        <dbReference type="PROSITE" id="PS50836"/>
    </source>
</evidence>
<name>A0AAF3JBW6_9BILA</name>
<reference evidence="5" key="1">
    <citation type="submission" date="2024-02" db="UniProtKB">
        <authorList>
            <consortium name="WormBaseParasite"/>
        </authorList>
    </citation>
    <scope>IDENTIFICATION</scope>
</reference>
<dbReference type="PROSITE" id="PS50096">
    <property type="entry name" value="IQ"/>
    <property type="match status" value="1"/>
</dbReference>
<protein>
    <recommendedName>
        <fullName evidence="3">DOMON domain-containing protein</fullName>
    </recommendedName>
</protein>
<evidence type="ECO:0000313" key="4">
    <source>
        <dbReference type="Proteomes" id="UP000887575"/>
    </source>
</evidence>
<evidence type="ECO:0000256" key="2">
    <source>
        <dbReference type="SAM" id="SignalP"/>
    </source>
</evidence>
<feature type="signal peptide" evidence="2">
    <location>
        <begin position="1"/>
        <end position="20"/>
    </location>
</feature>
<dbReference type="PANTHER" id="PTHR36516">
    <property type="entry name" value="PROTEIN CBG04168-RELATED"/>
    <property type="match status" value="1"/>
</dbReference>
<dbReference type="InterPro" id="IPR045266">
    <property type="entry name" value="DOH_DOMON"/>
</dbReference>
<dbReference type="SMART" id="SM00664">
    <property type="entry name" value="DoH"/>
    <property type="match status" value="1"/>
</dbReference>
<dbReference type="Gene3D" id="2.60.40.1210">
    <property type="entry name" value="Cellobiose dehydrogenase, cytochrome domain"/>
    <property type="match status" value="1"/>
</dbReference>
<dbReference type="WBParaSite" id="MBELARI_LOCUS9073">
    <property type="protein sequence ID" value="MBELARI_LOCUS9073"/>
    <property type="gene ID" value="MBELARI_LOCUS9073"/>
</dbReference>
<keyword evidence="1" id="KW-1133">Transmembrane helix</keyword>
<dbReference type="Pfam" id="PF03351">
    <property type="entry name" value="DOMON"/>
    <property type="match status" value="1"/>
</dbReference>
<dbReference type="Pfam" id="PF16038">
    <property type="entry name" value="TMIE"/>
    <property type="match status" value="1"/>
</dbReference>
<feature type="domain" description="DOMON" evidence="3">
    <location>
        <begin position="28"/>
        <end position="146"/>
    </location>
</feature>
<dbReference type="CDD" id="cd09631">
    <property type="entry name" value="DOMON_DOH"/>
    <property type="match status" value="1"/>
</dbReference>
<dbReference type="Proteomes" id="UP000887575">
    <property type="component" value="Unassembled WGS sequence"/>
</dbReference>
<dbReference type="SUPFAM" id="SSF49344">
    <property type="entry name" value="CBD9-like"/>
    <property type="match status" value="1"/>
</dbReference>
<dbReference type="InterPro" id="IPR032006">
    <property type="entry name" value="TMIE"/>
</dbReference>
<keyword evidence="2" id="KW-0732">Signal</keyword>
<keyword evidence="1" id="KW-0812">Transmembrane</keyword>
<sequence>MKSYLFTLFLFGFCLTGNEAAMCQFASGNYRVQYGVIGQNIYFQLMVSGIPYGMNGWTAVGFGNSMYSGLDVIAVRLLNGRVLVTDEYVRGYTRPFPDTNNVNVQSAQYTNGVLMATFSRPLNTHDYPYDTPINGCTPWKFAAGLNRMSADGSMFHHSSHYSILFQSRIMNGDETLSALDEYVAPGLRLWMLIALVSGVLLVMVVIVCCFMRIRIPRTKRQIDLIAARRKMRGKKKSTVNQNDEKSTAIVMNSMQTRNNSSGNTRKEKDEKVIRLQTILRGYIQRKCYREGILSTINEHFSTFYNAIYRNFL</sequence>
<feature type="chain" id="PRO_5042101584" description="DOMON domain-containing protein" evidence="2">
    <location>
        <begin position="21"/>
        <end position="312"/>
    </location>
</feature>
<keyword evidence="1" id="KW-0472">Membrane</keyword>
<dbReference type="InterPro" id="IPR005018">
    <property type="entry name" value="DOMON_domain"/>
</dbReference>
<accession>A0AAF3JBW6</accession>
<dbReference type="AlphaFoldDB" id="A0AAF3JBW6"/>